<organism evidence="4 5">
    <name type="scientific">Archaeoglobus sulfaticallidus PM70-1</name>
    <dbReference type="NCBI Taxonomy" id="387631"/>
    <lineage>
        <taxon>Archaea</taxon>
        <taxon>Methanobacteriati</taxon>
        <taxon>Methanobacteriota</taxon>
        <taxon>Archaeoglobi</taxon>
        <taxon>Archaeoglobales</taxon>
        <taxon>Archaeoglobaceae</taxon>
        <taxon>Archaeoglobus</taxon>
    </lineage>
</organism>
<dbReference type="Pfam" id="PF00005">
    <property type="entry name" value="ABC_tran"/>
    <property type="match status" value="1"/>
</dbReference>
<dbReference type="Gene3D" id="3.40.50.300">
    <property type="entry name" value="P-loop containing nucleotide triphosphate hydrolases"/>
    <property type="match status" value="1"/>
</dbReference>
<dbReference type="KEGG" id="ast:Asulf_00420"/>
<dbReference type="RefSeq" id="WP_015590046.1">
    <property type="nucleotide sequence ID" value="NC_021169.1"/>
</dbReference>
<keyword evidence="2" id="KW-1278">Translocase</keyword>
<dbReference type="GeneID" id="15392066"/>
<accession>N0BDZ7</accession>
<dbReference type="GO" id="GO:0005524">
    <property type="term" value="F:ATP binding"/>
    <property type="evidence" value="ECO:0007669"/>
    <property type="project" value="InterPro"/>
</dbReference>
<proteinExistence type="predicted"/>
<keyword evidence="5" id="KW-1185">Reference proteome</keyword>
<evidence type="ECO:0000313" key="5">
    <source>
        <dbReference type="Proteomes" id="UP000013307"/>
    </source>
</evidence>
<evidence type="ECO:0000256" key="1">
    <source>
        <dbReference type="ARBA" id="ARBA00022448"/>
    </source>
</evidence>
<keyword evidence="1" id="KW-0813">Transport</keyword>
<dbReference type="EMBL" id="CP005290">
    <property type="protein sequence ID" value="AGK60447.1"/>
    <property type="molecule type" value="Genomic_DNA"/>
</dbReference>
<name>N0BDZ7_9EURY</name>
<dbReference type="AlphaFoldDB" id="N0BDZ7"/>
<dbReference type="PANTHER" id="PTHR42794">
    <property type="entry name" value="HEMIN IMPORT ATP-BINDING PROTEIN HMUV"/>
    <property type="match status" value="1"/>
</dbReference>
<reference evidence="4 5" key="1">
    <citation type="journal article" date="2013" name="Genome Announc.">
        <title>Complete Genome Sequence of the Thermophilic and Facultatively Chemolithoautotrophic Sulfate Reducer Archaeoglobus sulfaticallidus Strain PM70-1T.</title>
        <authorList>
            <person name="Stokke R."/>
            <person name="Hocking W.P."/>
            <person name="Steinsbu B.O."/>
            <person name="Steen I.H."/>
        </authorList>
    </citation>
    <scope>NUCLEOTIDE SEQUENCE [LARGE SCALE GENOMIC DNA]</scope>
    <source>
        <strain evidence="4">PM70-1</strain>
    </source>
</reference>
<dbReference type="eggNOG" id="arCOG00198">
    <property type="taxonomic scope" value="Archaea"/>
</dbReference>
<evidence type="ECO:0000256" key="2">
    <source>
        <dbReference type="ARBA" id="ARBA00022967"/>
    </source>
</evidence>
<protein>
    <recommendedName>
        <fullName evidence="3">ABC transporter domain-containing protein</fullName>
    </recommendedName>
</protein>
<gene>
    <name evidence="4" type="ORF">Asulf_00420</name>
</gene>
<dbReference type="GO" id="GO:0016887">
    <property type="term" value="F:ATP hydrolysis activity"/>
    <property type="evidence" value="ECO:0007669"/>
    <property type="project" value="InterPro"/>
</dbReference>
<dbReference type="InterPro" id="IPR027417">
    <property type="entry name" value="P-loop_NTPase"/>
</dbReference>
<dbReference type="HOGENOM" id="CLU_000604_64_1_2"/>
<dbReference type="InterPro" id="IPR003439">
    <property type="entry name" value="ABC_transporter-like_ATP-bd"/>
</dbReference>
<dbReference type="Proteomes" id="UP000013307">
    <property type="component" value="Chromosome"/>
</dbReference>
<sequence length="117" mass="13109">MSGGELQKVVIARALAQEPKILLLDEPTNNLDLKNQIELMDILRRIAEERKISAILTMHDLNLASIYADRIIMVKNGRIVANGGSEVLNEKNIRQVYGISVSVFEKDGKRLIVPVRC</sequence>
<evidence type="ECO:0000259" key="3">
    <source>
        <dbReference type="Pfam" id="PF00005"/>
    </source>
</evidence>
<dbReference type="SUPFAM" id="SSF52540">
    <property type="entry name" value="P-loop containing nucleoside triphosphate hydrolases"/>
    <property type="match status" value="1"/>
</dbReference>
<evidence type="ECO:0000313" key="4">
    <source>
        <dbReference type="EMBL" id="AGK60447.1"/>
    </source>
</evidence>
<feature type="domain" description="ABC transporter" evidence="3">
    <location>
        <begin position="1"/>
        <end position="29"/>
    </location>
</feature>
<dbReference type="STRING" id="387631.Asulf_00420"/>
<dbReference type="PANTHER" id="PTHR42794:SF1">
    <property type="entry name" value="HEMIN IMPORT ATP-BINDING PROTEIN HMUV"/>
    <property type="match status" value="1"/>
</dbReference>